<gene>
    <name evidence="3" type="ORF">IAB78_00970</name>
</gene>
<dbReference type="GO" id="GO:0006508">
    <property type="term" value="P:proteolysis"/>
    <property type="evidence" value="ECO:0007669"/>
    <property type="project" value="InterPro"/>
</dbReference>
<protein>
    <submittedName>
        <fullName evidence="3">M6 family metalloprotease domain-containing protein</fullName>
    </submittedName>
</protein>
<dbReference type="AlphaFoldDB" id="A0A9D9NR45"/>
<dbReference type="InterPro" id="IPR008757">
    <property type="entry name" value="Peptidase_M6-like_domain"/>
</dbReference>
<comment type="caution">
    <text evidence="3">The sequence shown here is derived from an EMBL/GenBank/DDBJ whole genome shotgun (WGS) entry which is preliminary data.</text>
</comment>
<dbReference type="Pfam" id="PF05547">
    <property type="entry name" value="Peptidase_M6"/>
    <property type="match status" value="1"/>
</dbReference>
<name>A0A9D9NR45_9BACT</name>
<proteinExistence type="predicted"/>
<feature type="chain" id="PRO_5038472171" evidence="1">
    <location>
        <begin position="23"/>
        <end position="724"/>
    </location>
</feature>
<keyword evidence="1" id="KW-0732">Signal</keyword>
<reference evidence="3" key="2">
    <citation type="journal article" date="2021" name="PeerJ">
        <title>Extensive microbial diversity within the chicken gut microbiome revealed by metagenomics and culture.</title>
        <authorList>
            <person name="Gilroy R."/>
            <person name="Ravi A."/>
            <person name="Getino M."/>
            <person name="Pursley I."/>
            <person name="Horton D.L."/>
            <person name="Alikhan N.F."/>
            <person name="Baker D."/>
            <person name="Gharbi K."/>
            <person name="Hall N."/>
            <person name="Watson M."/>
            <person name="Adriaenssens E.M."/>
            <person name="Foster-Nyarko E."/>
            <person name="Jarju S."/>
            <person name="Secka A."/>
            <person name="Antonio M."/>
            <person name="Oren A."/>
            <person name="Chaudhuri R.R."/>
            <person name="La Ragione R."/>
            <person name="Hildebrand F."/>
            <person name="Pallen M.J."/>
        </authorList>
    </citation>
    <scope>NUCLEOTIDE SEQUENCE</scope>
    <source>
        <strain evidence="3">B2-16538</strain>
    </source>
</reference>
<feature type="domain" description="Peptidase M6-like" evidence="2">
    <location>
        <begin position="184"/>
        <end position="358"/>
    </location>
</feature>
<evidence type="ECO:0000313" key="4">
    <source>
        <dbReference type="Proteomes" id="UP000823750"/>
    </source>
</evidence>
<keyword evidence="3" id="KW-0645">Protease</keyword>
<evidence type="ECO:0000313" key="3">
    <source>
        <dbReference type="EMBL" id="MBO8484982.1"/>
    </source>
</evidence>
<dbReference type="GO" id="GO:0008237">
    <property type="term" value="F:metallopeptidase activity"/>
    <property type="evidence" value="ECO:0007669"/>
    <property type="project" value="UniProtKB-KW"/>
</dbReference>
<keyword evidence="3" id="KW-0378">Hydrolase</keyword>
<sequence>MRTRYFIAFISAIFLIQAAAMASPARVTRPVLKQPDGSTFNAILRGDEFMKILTTEDGCAIIQDENGWYCYAFYSPDGEKLSSGIRVGQAVPAATAADSRRIPYGTLYAKASAKRASAPKEKMNLMMSLRSAEAAAVKSGEMKPQEKHGLILLVQFKDLKFTYTRNDFISLIKNGARDKGGAIDYFNAQFDGQYEFSFDISDIITLNENYSYYGENDRSGNDSRPAEMVRDACKLADGKTDFSKYDDNKDGTVDNVFVFYAGPDEAEGEGEDYIWSHAWYIGQGAGLSLSLDGVKIDRYACTSELSLGTLAGIGTFCHEYSHTFGLPDLYDTDYMGSGGESDALWASTSLMDGGNMNNNGDTPPYFNAIEREILGIASGTEISEPGTYELAPINESNMFYRIGSSTPGEYYILECREAKGWDKYIGGSGMLIYHVDKSGNDSGYGMTAASRWSDVYNMVNCNPDHECADLVEASRPANGKRQATGTIFFPYGSTDSFTSGSARPFLFWNGDRPGFDITGITRDGSSIRFDAVPSGDSGIPVPVTTGKDVFQDAAIISWSIGMNFSGKVWMEWGKAAGSAETVEMTPYASTGNRSDYAVVLDGLSPDTDYTVSIFCTMDGKTGSRTDAGFRTKPEVKGGRPYIYLKYVERNDDGTFPSGARLPLRLFNATGAEQITWTMDGKTVKPGADGYFTPQASGSLKAVVSNSDGTQDIIVKEIIIKNTGE</sequence>
<reference evidence="3" key="1">
    <citation type="submission" date="2020-10" db="EMBL/GenBank/DDBJ databases">
        <authorList>
            <person name="Gilroy R."/>
        </authorList>
    </citation>
    <scope>NUCLEOTIDE SEQUENCE</scope>
    <source>
        <strain evidence="3">B2-16538</strain>
    </source>
</reference>
<evidence type="ECO:0000259" key="2">
    <source>
        <dbReference type="Pfam" id="PF05547"/>
    </source>
</evidence>
<feature type="signal peptide" evidence="1">
    <location>
        <begin position="1"/>
        <end position="22"/>
    </location>
</feature>
<accession>A0A9D9NR45</accession>
<evidence type="ECO:0000256" key="1">
    <source>
        <dbReference type="SAM" id="SignalP"/>
    </source>
</evidence>
<dbReference type="EMBL" id="JADILX010000019">
    <property type="protein sequence ID" value="MBO8484982.1"/>
    <property type="molecule type" value="Genomic_DNA"/>
</dbReference>
<organism evidence="3 4">
    <name type="scientific">Candidatus Cryptobacteroides excrementavium</name>
    <dbReference type="NCBI Taxonomy" id="2840759"/>
    <lineage>
        <taxon>Bacteria</taxon>
        <taxon>Pseudomonadati</taxon>
        <taxon>Bacteroidota</taxon>
        <taxon>Bacteroidia</taxon>
        <taxon>Bacteroidales</taxon>
        <taxon>Candidatus Cryptobacteroides</taxon>
    </lineage>
</organism>
<dbReference type="NCBIfam" id="TIGR03296">
    <property type="entry name" value="M6dom_TIGR03296"/>
    <property type="match status" value="1"/>
</dbReference>
<dbReference type="Proteomes" id="UP000823750">
    <property type="component" value="Unassembled WGS sequence"/>
</dbReference>
<dbReference type="PANTHER" id="PTHR41775:SF1">
    <property type="entry name" value="PEPTIDASE M6-LIKE DOMAIN-CONTAINING PROTEIN"/>
    <property type="match status" value="1"/>
</dbReference>
<dbReference type="PANTHER" id="PTHR41775">
    <property type="entry name" value="SECRETED PROTEIN-RELATED"/>
    <property type="match status" value="1"/>
</dbReference>
<keyword evidence="3" id="KW-0482">Metalloprotease</keyword>